<reference evidence="2 3" key="1">
    <citation type="journal article" date="2018" name="Sci. Rep.">
        <title>Genomic signatures of local adaptation to the degree of environmental predictability in rotifers.</title>
        <authorList>
            <person name="Franch-Gras L."/>
            <person name="Hahn C."/>
            <person name="Garcia-Roger E.M."/>
            <person name="Carmona M.J."/>
            <person name="Serra M."/>
            <person name="Gomez A."/>
        </authorList>
    </citation>
    <scope>NUCLEOTIDE SEQUENCE [LARGE SCALE GENOMIC DNA]</scope>
    <source>
        <strain evidence="2">HYR1</strain>
    </source>
</reference>
<dbReference type="EMBL" id="REGN01002777">
    <property type="protein sequence ID" value="RNA26211.1"/>
    <property type="molecule type" value="Genomic_DNA"/>
</dbReference>
<keyword evidence="1" id="KW-0472">Membrane</keyword>
<proteinExistence type="predicted"/>
<feature type="transmembrane region" description="Helical" evidence="1">
    <location>
        <begin position="20"/>
        <end position="40"/>
    </location>
</feature>
<keyword evidence="3" id="KW-1185">Reference proteome</keyword>
<evidence type="ECO:0000313" key="3">
    <source>
        <dbReference type="Proteomes" id="UP000276133"/>
    </source>
</evidence>
<evidence type="ECO:0000256" key="1">
    <source>
        <dbReference type="SAM" id="Phobius"/>
    </source>
</evidence>
<accession>A0A3M7RRP4</accession>
<protein>
    <submittedName>
        <fullName evidence="2">Uncharacterized protein</fullName>
    </submittedName>
</protein>
<organism evidence="2 3">
    <name type="scientific">Brachionus plicatilis</name>
    <name type="common">Marine rotifer</name>
    <name type="synonym">Brachionus muelleri</name>
    <dbReference type="NCBI Taxonomy" id="10195"/>
    <lineage>
        <taxon>Eukaryota</taxon>
        <taxon>Metazoa</taxon>
        <taxon>Spiralia</taxon>
        <taxon>Gnathifera</taxon>
        <taxon>Rotifera</taxon>
        <taxon>Eurotatoria</taxon>
        <taxon>Monogononta</taxon>
        <taxon>Pseudotrocha</taxon>
        <taxon>Ploima</taxon>
        <taxon>Brachionidae</taxon>
        <taxon>Brachionus</taxon>
    </lineage>
</organism>
<keyword evidence="1" id="KW-0812">Transmembrane</keyword>
<evidence type="ECO:0000313" key="2">
    <source>
        <dbReference type="EMBL" id="RNA26211.1"/>
    </source>
</evidence>
<dbReference type="Proteomes" id="UP000276133">
    <property type="component" value="Unassembled WGS sequence"/>
</dbReference>
<keyword evidence="1" id="KW-1133">Transmembrane helix</keyword>
<sequence>MTQSYPAVYSVGLSVVLEFWNIFDILDFLSYFTIIFFILISKLSVMKQYEHTILLSKSQTYH</sequence>
<gene>
    <name evidence="2" type="ORF">BpHYR1_038320</name>
</gene>
<dbReference type="AlphaFoldDB" id="A0A3M7RRP4"/>
<comment type="caution">
    <text evidence="2">The sequence shown here is derived from an EMBL/GenBank/DDBJ whole genome shotgun (WGS) entry which is preliminary data.</text>
</comment>
<name>A0A3M7RRP4_BRAPC</name>